<name>A0ABV2UMX3_9ACTN</name>
<gene>
    <name evidence="1" type="ORF">ABZV61_42340</name>
</gene>
<keyword evidence="2" id="KW-1185">Reference proteome</keyword>
<comment type="caution">
    <text evidence="1">The sequence shown here is derived from an EMBL/GenBank/DDBJ whole genome shotgun (WGS) entry which is preliminary data.</text>
</comment>
<evidence type="ECO:0000313" key="1">
    <source>
        <dbReference type="EMBL" id="MET8439176.1"/>
    </source>
</evidence>
<dbReference type="RefSeq" id="WP_356713587.1">
    <property type="nucleotide sequence ID" value="NZ_JBEXIP010000096.1"/>
</dbReference>
<protein>
    <recommendedName>
        <fullName evidence="3">Transposase</fullName>
    </recommendedName>
</protein>
<organism evidence="1 2">
    <name type="scientific">Streptomyces sp. 900116325</name>
    <dbReference type="NCBI Taxonomy" id="3154295"/>
    <lineage>
        <taxon>Bacteria</taxon>
        <taxon>Bacillati</taxon>
        <taxon>Actinomycetota</taxon>
        <taxon>Actinomycetes</taxon>
        <taxon>Kitasatosporales</taxon>
        <taxon>Streptomycetaceae</taxon>
        <taxon>Streptomyces</taxon>
    </lineage>
</organism>
<evidence type="ECO:0000313" key="2">
    <source>
        <dbReference type="Proteomes" id="UP001550044"/>
    </source>
</evidence>
<sequence>MDSTAFPHDLVQAQHDWNTTYRALATSGNRHTTVLRRRLLELSGMIWWYPFWTTVPGNAPAARVELRRLARTQSRS</sequence>
<feature type="non-terminal residue" evidence="1">
    <location>
        <position position="76"/>
    </location>
</feature>
<proteinExistence type="predicted"/>
<accession>A0ABV2UMX3</accession>
<dbReference type="EMBL" id="JBEXIP010000096">
    <property type="protein sequence ID" value="MET8439176.1"/>
    <property type="molecule type" value="Genomic_DNA"/>
</dbReference>
<evidence type="ECO:0008006" key="3">
    <source>
        <dbReference type="Google" id="ProtNLM"/>
    </source>
</evidence>
<reference evidence="1 2" key="1">
    <citation type="submission" date="2024-06" db="EMBL/GenBank/DDBJ databases">
        <title>The Natural Products Discovery Center: Release of the First 8490 Sequenced Strains for Exploring Actinobacteria Biosynthetic Diversity.</title>
        <authorList>
            <person name="Kalkreuter E."/>
            <person name="Kautsar S.A."/>
            <person name="Yang D."/>
            <person name="Bader C.D."/>
            <person name="Teijaro C.N."/>
            <person name="Fluegel L."/>
            <person name="Davis C.M."/>
            <person name="Simpson J.R."/>
            <person name="Lauterbach L."/>
            <person name="Steele A.D."/>
            <person name="Gui C."/>
            <person name="Meng S."/>
            <person name="Li G."/>
            <person name="Viehrig K."/>
            <person name="Ye F."/>
            <person name="Su P."/>
            <person name="Kiefer A.F."/>
            <person name="Nichols A."/>
            <person name="Cepeda A.J."/>
            <person name="Yan W."/>
            <person name="Fan B."/>
            <person name="Jiang Y."/>
            <person name="Adhikari A."/>
            <person name="Zheng C.-J."/>
            <person name="Schuster L."/>
            <person name="Cowan T.M."/>
            <person name="Smanski M.J."/>
            <person name="Chevrette M.G."/>
            <person name="De Carvalho L.P.S."/>
            <person name="Shen B."/>
        </authorList>
    </citation>
    <scope>NUCLEOTIDE SEQUENCE [LARGE SCALE GENOMIC DNA]</scope>
    <source>
        <strain evidence="1 2">NPDC005137</strain>
    </source>
</reference>
<dbReference type="Proteomes" id="UP001550044">
    <property type="component" value="Unassembled WGS sequence"/>
</dbReference>